<evidence type="ECO:0000256" key="5">
    <source>
        <dbReference type="SAM" id="MobiDB-lite"/>
    </source>
</evidence>
<keyword evidence="3 6" id="KW-1133">Transmembrane helix</keyword>
<evidence type="ECO:0000313" key="9">
    <source>
        <dbReference type="Proteomes" id="UP000321258"/>
    </source>
</evidence>
<dbReference type="PANTHER" id="PTHR37422:SF21">
    <property type="entry name" value="EXOQ-LIKE PROTEIN"/>
    <property type="match status" value="1"/>
</dbReference>
<dbReference type="Proteomes" id="UP000321258">
    <property type="component" value="Unassembled WGS sequence"/>
</dbReference>
<proteinExistence type="predicted"/>
<evidence type="ECO:0000256" key="1">
    <source>
        <dbReference type="ARBA" id="ARBA00004141"/>
    </source>
</evidence>
<gene>
    <name evidence="8" type="primary">wzy</name>
    <name evidence="8" type="ORF">MHA02_11310</name>
</gene>
<feature type="transmembrane region" description="Helical" evidence="6">
    <location>
        <begin position="291"/>
        <end position="314"/>
    </location>
</feature>
<name>A0A512ILZ9_9HYPH</name>
<feature type="transmembrane region" description="Helical" evidence="6">
    <location>
        <begin position="385"/>
        <end position="403"/>
    </location>
</feature>
<feature type="region of interest" description="Disordered" evidence="5">
    <location>
        <begin position="22"/>
        <end position="45"/>
    </location>
</feature>
<feature type="transmembrane region" description="Helical" evidence="6">
    <location>
        <begin position="150"/>
        <end position="171"/>
    </location>
</feature>
<evidence type="ECO:0000256" key="4">
    <source>
        <dbReference type="ARBA" id="ARBA00023136"/>
    </source>
</evidence>
<dbReference type="RefSeq" id="WP_147077440.1">
    <property type="nucleotide sequence ID" value="NZ_BJZT01000009.1"/>
</dbReference>
<feature type="transmembrane region" description="Helical" evidence="6">
    <location>
        <begin position="96"/>
        <end position="116"/>
    </location>
</feature>
<dbReference type="GO" id="GO:0016020">
    <property type="term" value="C:membrane"/>
    <property type="evidence" value="ECO:0007669"/>
    <property type="project" value="UniProtKB-SubCell"/>
</dbReference>
<reference evidence="8 9" key="1">
    <citation type="submission" date="2019-07" db="EMBL/GenBank/DDBJ databases">
        <title>Whole genome shotgun sequence of Methylobacterium haplocladii NBRC 107714.</title>
        <authorList>
            <person name="Hosoyama A."/>
            <person name="Uohara A."/>
            <person name="Ohji S."/>
            <person name="Ichikawa N."/>
        </authorList>
    </citation>
    <scope>NUCLEOTIDE SEQUENCE [LARGE SCALE GENOMIC DNA]</scope>
    <source>
        <strain evidence="8 9">NBRC 107714</strain>
    </source>
</reference>
<protein>
    <submittedName>
        <fullName evidence="8">Exopolysaccharide biosynthesis protein</fullName>
    </submittedName>
</protein>
<dbReference type="Pfam" id="PF04932">
    <property type="entry name" value="Wzy_C"/>
    <property type="match status" value="1"/>
</dbReference>
<comment type="caution">
    <text evidence="8">The sequence shown here is derived from an EMBL/GenBank/DDBJ whole genome shotgun (WGS) entry which is preliminary data.</text>
</comment>
<evidence type="ECO:0000256" key="3">
    <source>
        <dbReference type="ARBA" id="ARBA00022989"/>
    </source>
</evidence>
<feature type="transmembrane region" description="Helical" evidence="6">
    <location>
        <begin position="424"/>
        <end position="443"/>
    </location>
</feature>
<feature type="transmembrane region" description="Helical" evidence="6">
    <location>
        <begin position="52"/>
        <end position="76"/>
    </location>
</feature>
<dbReference type="InterPro" id="IPR007016">
    <property type="entry name" value="O-antigen_ligase-rel_domated"/>
</dbReference>
<evidence type="ECO:0000313" key="8">
    <source>
        <dbReference type="EMBL" id="GEO98743.1"/>
    </source>
</evidence>
<feature type="transmembrane region" description="Helical" evidence="6">
    <location>
        <begin position="178"/>
        <end position="198"/>
    </location>
</feature>
<dbReference type="InterPro" id="IPR051533">
    <property type="entry name" value="WaaL-like"/>
</dbReference>
<dbReference type="PANTHER" id="PTHR37422">
    <property type="entry name" value="TEICHURONIC ACID BIOSYNTHESIS PROTEIN TUAE"/>
    <property type="match status" value="1"/>
</dbReference>
<evidence type="ECO:0000259" key="7">
    <source>
        <dbReference type="Pfam" id="PF04932"/>
    </source>
</evidence>
<accession>A0A512ILZ9</accession>
<comment type="subcellular location">
    <subcellularLocation>
        <location evidence="1">Membrane</location>
        <topology evidence="1">Multi-pass membrane protein</topology>
    </subcellularLocation>
</comment>
<feature type="compositionally biased region" description="Basic and acidic residues" evidence="5">
    <location>
        <begin position="22"/>
        <end position="32"/>
    </location>
</feature>
<keyword evidence="9" id="KW-1185">Reference proteome</keyword>
<feature type="transmembrane region" description="Helical" evidence="6">
    <location>
        <begin position="249"/>
        <end position="279"/>
    </location>
</feature>
<organism evidence="8 9">
    <name type="scientific">Methylobacterium haplocladii</name>
    <dbReference type="NCBI Taxonomy" id="1176176"/>
    <lineage>
        <taxon>Bacteria</taxon>
        <taxon>Pseudomonadati</taxon>
        <taxon>Pseudomonadota</taxon>
        <taxon>Alphaproteobacteria</taxon>
        <taxon>Hyphomicrobiales</taxon>
        <taxon>Methylobacteriaceae</taxon>
        <taxon>Methylobacterium</taxon>
    </lineage>
</organism>
<dbReference type="EMBL" id="BJZT01000009">
    <property type="protein sequence ID" value="GEO98743.1"/>
    <property type="molecule type" value="Genomic_DNA"/>
</dbReference>
<evidence type="ECO:0000256" key="2">
    <source>
        <dbReference type="ARBA" id="ARBA00022692"/>
    </source>
</evidence>
<feature type="domain" description="O-antigen ligase-related" evidence="7">
    <location>
        <begin position="256"/>
        <end position="396"/>
    </location>
</feature>
<dbReference type="AlphaFoldDB" id="A0A512ILZ9"/>
<evidence type="ECO:0000256" key="6">
    <source>
        <dbReference type="SAM" id="Phobius"/>
    </source>
</evidence>
<feature type="transmembrane region" description="Helical" evidence="6">
    <location>
        <begin position="123"/>
        <end position="144"/>
    </location>
</feature>
<sequence length="477" mass="50859">MAAETSPPLDYRYRVGPRADAEVEPIRLERGPKQTAESGPPPKALAARPAPFGSALSVAASGLLFLLVFLFFWISVNPFIDLTDPTSQTPSESAGALNQAAVFLLAGLSAASLALGNWRHAHSLAVPLFLAPLAWYLVAAGLSVEPSLSARRYVLTLLILVQVVNVLLMAGDRRMFSAYLAVSLLAVLLICYGGVALWPSHAVHSADEILEPMHAGHWRGSFLHKNAAGGAMALAVIVSVYVARTFNAAIGWLLGAASAFFLIATVSKTALALLPVSLLLSEILLRVPSPLVRGAVVTAVLGLFGLFTVGSVVLPPVHAILEVVSSDPTFTNRTEIWSYALSQLSARPLIGHGFEAFWRSGSVFYSASETFASQAANGHDGYVDILLTTGLPGLIISLGAFVVQPLRDLNRSLASGRDPATTAFFTRLWVFCLLTSFLESIFLNNTPGWFMFLLAVIGLRFLACARVIVPSSVEPAR</sequence>
<feature type="transmembrane region" description="Helical" evidence="6">
    <location>
        <begin position="449"/>
        <end position="469"/>
    </location>
</feature>
<keyword evidence="2 6" id="KW-0812">Transmembrane</keyword>
<dbReference type="OrthoDB" id="4391260at2"/>
<keyword evidence="4 6" id="KW-0472">Membrane</keyword>